<evidence type="ECO:0000259" key="1">
    <source>
        <dbReference type="Pfam" id="PF00561"/>
    </source>
</evidence>
<dbReference type="AlphaFoldDB" id="A0A3E3I6N9"/>
<name>A0A3E3I6N9_9FIRM</name>
<proteinExistence type="predicted"/>
<dbReference type="Gene3D" id="3.40.50.1820">
    <property type="entry name" value="alpha/beta hydrolase"/>
    <property type="match status" value="1"/>
</dbReference>
<sequence length="314" mass="34735">MGKREGEEMKVKKLISGAAGIAGCIAGGMAVAAAVNKALARQEERHLTPLGKIIEVNGHKMHVYGEGARTKVTCVFLSGGGTIAPVYDFRPLYRRLSPYYRCVVVEKAGYGYSEISAKSRRLDVMLEETRRALILAGERGPYVLLPHSMSGLEAIYWAQKYPQEIKAIIGLDMAFPEAYEKAENAGKGIGLLRLAAMLGLHRLPLFSLAADDGLTEEEYAQAKLLAKRNFMNRCIAAETDIVYENAVLVGKSGLPEVPFLLFCSDGKEVADFWVELQRECAQKLQAELIELPCGHYIHHFKAEEIVSEIRKFLE</sequence>
<keyword evidence="2" id="KW-0378">Hydrolase</keyword>
<dbReference type="EMBL" id="QVLV01000005">
    <property type="protein sequence ID" value="RGE61660.1"/>
    <property type="molecule type" value="Genomic_DNA"/>
</dbReference>
<organism evidence="2 3">
    <name type="scientific">Eisenbergiella massiliensis</name>
    <dbReference type="NCBI Taxonomy" id="1720294"/>
    <lineage>
        <taxon>Bacteria</taxon>
        <taxon>Bacillati</taxon>
        <taxon>Bacillota</taxon>
        <taxon>Clostridia</taxon>
        <taxon>Lachnospirales</taxon>
        <taxon>Lachnospiraceae</taxon>
        <taxon>Eisenbergiella</taxon>
    </lineage>
</organism>
<comment type="caution">
    <text evidence="2">The sequence shown here is derived from an EMBL/GenBank/DDBJ whole genome shotgun (WGS) entry which is preliminary data.</text>
</comment>
<dbReference type="PROSITE" id="PS51257">
    <property type="entry name" value="PROKAR_LIPOPROTEIN"/>
    <property type="match status" value="1"/>
</dbReference>
<dbReference type="PANTHER" id="PTHR43329">
    <property type="entry name" value="EPOXIDE HYDROLASE"/>
    <property type="match status" value="1"/>
</dbReference>
<dbReference type="Pfam" id="PF00561">
    <property type="entry name" value="Abhydrolase_1"/>
    <property type="match status" value="1"/>
</dbReference>
<dbReference type="Proteomes" id="UP000260812">
    <property type="component" value="Unassembled WGS sequence"/>
</dbReference>
<dbReference type="InterPro" id="IPR029058">
    <property type="entry name" value="AB_hydrolase_fold"/>
</dbReference>
<protein>
    <submittedName>
        <fullName evidence="2">Alpha/beta hydrolase</fullName>
    </submittedName>
</protein>
<evidence type="ECO:0000313" key="2">
    <source>
        <dbReference type="EMBL" id="RGE61660.1"/>
    </source>
</evidence>
<feature type="domain" description="AB hydrolase-1" evidence="1">
    <location>
        <begin position="77"/>
        <end position="173"/>
    </location>
</feature>
<reference evidence="2" key="1">
    <citation type="submission" date="2018-08" db="EMBL/GenBank/DDBJ databases">
        <title>A genome reference for cultivated species of the human gut microbiota.</title>
        <authorList>
            <person name="Zou Y."/>
            <person name="Xue W."/>
            <person name="Luo G."/>
        </authorList>
    </citation>
    <scope>NUCLEOTIDE SEQUENCE [LARGE SCALE GENOMIC DNA]</scope>
    <source>
        <strain evidence="2">TF05-5AC</strain>
    </source>
</reference>
<gene>
    <name evidence="2" type="ORF">DXC51_08840</name>
</gene>
<dbReference type="SUPFAM" id="SSF53474">
    <property type="entry name" value="alpha/beta-Hydrolases"/>
    <property type="match status" value="1"/>
</dbReference>
<dbReference type="InterPro" id="IPR000073">
    <property type="entry name" value="AB_hydrolase_1"/>
</dbReference>
<evidence type="ECO:0000313" key="3">
    <source>
        <dbReference type="Proteomes" id="UP000260812"/>
    </source>
</evidence>
<accession>A0A3E3I6N9</accession>
<dbReference type="GO" id="GO:0016787">
    <property type="term" value="F:hydrolase activity"/>
    <property type="evidence" value="ECO:0007669"/>
    <property type="project" value="UniProtKB-KW"/>
</dbReference>
<keyword evidence="3" id="KW-1185">Reference proteome</keyword>